<dbReference type="Gene3D" id="3.40.50.720">
    <property type="entry name" value="NAD(P)-binding Rossmann-like Domain"/>
    <property type="match status" value="1"/>
</dbReference>
<dbReference type="PANTHER" id="PTHR43245:SF13">
    <property type="entry name" value="UDP-D-APIOSE_UDP-D-XYLOSE SYNTHASE 2"/>
    <property type="match status" value="1"/>
</dbReference>
<evidence type="ECO:0000259" key="1">
    <source>
        <dbReference type="Pfam" id="PF01370"/>
    </source>
</evidence>
<dbReference type="AlphaFoldDB" id="X0SS40"/>
<dbReference type="InterPro" id="IPR036291">
    <property type="entry name" value="NAD(P)-bd_dom_sf"/>
</dbReference>
<name>X0SS40_9ZZZZ</name>
<dbReference type="SUPFAM" id="SSF51735">
    <property type="entry name" value="NAD(P)-binding Rossmann-fold domains"/>
    <property type="match status" value="1"/>
</dbReference>
<dbReference type="EMBL" id="BARS01003525">
    <property type="protein sequence ID" value="GAF83884.1"/>
    <property type="molecule type" value="Genomic_DNA"/>
</dbReference>
<dbReference type="InterPro" id="IPR001509">
    <property type="entry name" value="Epimerase_deHydtase"/>
</dbReference>
<gene>
    <name evidence="2" type="ORF">S01H1_06839</name>
</gene>
<evidence type="ECO:0000313" key="2">
    <source>
        <dbReference type="EMBL" id="GAF83884.1"/>
    </source>
</evidence>
<accession>X0SS40</accession>
<dbReference type="PANTHER" id="PTHR43245">
    <property type="entry name" value="BIFUNCTIONAL POLYMYXIN RESISTANCE PROTEIN ARNA"/>
    <property type="match status" value="1"/>
</dbReference>
<protein>
    <recommendedName>
        <fullName evidence="1">NAD-dependent epimerase/dehydratase domain-containing protein</fullName>
    </recommendedName>
</protein>
<dbReference type="InterPro" id="IPR050177">
    <property type="entry name" value="Lipid_A_modif_metabolic_enz"/>
</dbReference>
<sequence>MIDISELDEGALEDILSEPTDATKELIAGLNGDIVVLGAGGKMGPTLAMMLRKASSGKKIYAVSRFSVRSPKDSDKAVRTRIERAGIKTIQADLLDESLYSQLPNVENVFFLAGMKFGSTGNQPLTWALNSFLPGLIAQHYKDSRIVVFSTGNVYPLVDINSGGASEETAPDPIGEYAQSCLGRERIFEYFSQLHNTPMTIIRLNYANEPRYGIIVDLTRRILNDAPVDLTTGAVNLIWQRDALQFIIRSISLAKSPPTILNVTGPDTVLVRQLAEQIGQKLNTKPKFTSREARTALLSNASFCSSMFGCPQTTLDEMVSLIVKWVASGKTVLNKPTKYDIR</sequence>
<dbReference type="Pfam" id="PF01370">
    <property type="entry name" value="Epimerase"/>
    <property type="match status" value="1"/>
</dbReference>
<feature type="non-terminal residue" evidence="2">
    <location>
        <position position="342"/>
    </location>
</feature>
<feature type="domain" description="NAD-dependent epimerase/dehydratase" evidence="1">
    <location>
        <begin position="34"/>
        <end position="205"/>
    </location>
</feature>
<proteinExistence type="predicted"/>
<reference evidence="2" key="1">
    <citation type="journal article" date="2014" name="Front. Microbiol.">
        <title>High frequency of phylogenetically diverse reductive dehalogenase-homologous genes in deep subseafloor sedimentary metagenomes.</title>
        <authorList>
            <person name="Kawai M."/>
            <person name="Futagami T."/>
            <person name="Toyoda A."/>
            <person name="Takaki Y."/>
            <person name="Nishi S."/>
            <person name="Hori S."/>
            <person name="Arai W."/>
            <person name="Tsubouchi T."/>
            <person name="Morono Y."/>
            <person name="Uchiyama I."/>
            <person name="Ito T."/>
            <person name="Fujiyama A."/>
            <person name="Inagaki F."/>
            <person name="Takami H."/>
        </authorList>
    </citation>
    <scope>NUCLEOTIDE SEQUENCE</scope>
    <source>
        <strain evidence="2">Expedition CK06-06</strain>
    </source>
</reference>
<organism evidence="2">
    <name type="scientific">marine sediment metagenome</name>
    <dbReference type="NCBI Taxonomy" id="412755"/>
    <lineage>
        <taxon>unclassified sequences</taxon>
        <taxon>metagenomes</taxon>
        <taxon>ecological metagenomes</taxon>
    </lineage>
</organism>
<comment type="caution">
    <text evidence="2">The sequence shown here is derived from an EMBL/GenBank/DDBJ whole genome shotgun (WGS) entry which is preliminary data.</text>
</comment>